<dbReference type="InterPro" id="IPR036770">
    <property type="entry name" value="Ankyrin_rpt-contain_sf"/>
</dbReference>
<evidence type="ECO:0000313" key="6">
    <source>
        <dbReference type="Proteomes" id="UP000232149"/>
    </source>
</evidence>
<dbReference type="InterPro" id="IPR002110">
    <property type="entry name" value="Ankyrin_rpt"/>
</dbReference>
<evidence type="ECO:0000256" key="1">
    <source>
        <dbReference type="ARBA" id="ARBA00022737"/>
    </source>
</evidence>
<evidence type="ECO:0000256" key="2">
    <source>
        <dbReference type="ARBA" id="ARBA00023043"/>
    </source>
</evidence>
<dbReference type="PANTHER" id="PTHR24126:SF14">
    <property type="entry name" value="ANK_REP_REGION DOMAIN-CONTAINING PROTEIN"/>
    <property type="match status" value="1"/>
</dbReference>
<keyword evidence="6" id="KW-1185">Reference proteome</keyword>
<sequence>MKIEENKLSMIEKNQPNLKKAKTEDRYRMIQWIEKGNIDRIKEEIETRGKDFYGTNPLFFSASENNVSVLEYFESLGFPLDIRDSNNLSLHFYACRDRGKSEIVKFLLDKKIKPDSRDVLEAANKGKIEILKLYQSFGIDLKDPNLKNDNYTLLEIATFSNLECVKFLFEQGLTLEPSLLTRAVSLGKFDLVRYLVLEQKADPNTKVHERNAIHEACLGPSNHEPYEHLNILKFLHENGGDLNSPSNWIQTQIYTPLHFACRPGPQDKMPFIQYLLENGVDPDPQNPQSALSVADSKTRKKIFKYLEKKGIKMDQDPFQRSFQVEKLVAFAEKAIRKFAEENPDAIVFQFVIEGATISMSDLFDPEYYVGDWKYEGFAEFGEEDGFDFTLWQEHYDSMGADQNSPYALAISKVIEGLRERKAFDVLKRSKNFEARMIDHIY</sequence>
<dbReference type="Proteomes" id="UP000232149">
    <property type="component" value="Unassembled WGS sequence"/>
</dbReference>
<dbReference type="Proteomes" id="UP000232188">
    <property type="component" value="Unassembled WGS sequence"/>
</dbReference>
<reference evidence="6 7" key="1">
    <citation type="submission" date="2017-07" db="EMBL/GenBank/DDBJ databases">
        <title>Leptospira spp. isolated from tropical soils.</title>
        <authorList>
            <person name="Thibeaux R."/>
            <person name="Iraola G."/>
            <person name="Ferres I."/>
            <person name="Bierque E."/>
            <person name="Girault D."/>
            <person name="Soupe-Gilbert M.-E."/>
            <person name="Picardeau M."/>
            <person name="Goarant C."/>
        </authorList>
    </citation>
    <scope>NUCLEOTIDE SEQUENCE [LARGE SCALE GENOMIC DNA]</scope>
    <source>
        <strain evidence="4 7">FH2-B-C1</strain>
        <strain evidence="5 6">FH2-B-D1</strain>
    </source>
</reference>
<keyword evidence="1" id="KW-0677">Repeat</keyword>
<dbReference type="PROSITE" id="PS50297">
    <property type="entry name" value="ANK_REP_REGION"/>
    <property type="match status" value="1"/>
</dbReference>
<feature type="repeat" description="ANK" evidence="3">
    <location>
        <begin position="252"/>
        <end position="287"/>
    </location>
</feature>
<keyword evidence="2 3" id="KW-0040">ANK repeat</keyword>
<comment type="caution">
    <text evidence="4">The sequence shown here is derived from an EMBL/GenBank/DDBJ whole genome shotgun (WGS) entry which is preliminary data.</text>
</comment>
<evidence type="ECO:0000313" key="4">
    <source>
        <dbReference type="EMBL" id="PJZ51880.1"/>
    </source>
</evidence>
<dbReference type="SUPFAM" id="SSF48403">
    <property type="entry name" value="Ankyrin repeat"/>
    <property type="match status" value="1"/>
</dbReference>
<dbReference type="PANTHER" id="PTHR24126">
    <property type="entry name" value="ANKYRIN REPEAT, PH AND SEC7 DOMAIN CONTAINING PROTEIN SECG-RELATED"/>
    <property type="match status" value="1"/>
</dbReference>
<dbReference type="EMBL" id="NPDV01000018">
    <property type="protein sequence ID" value="PJZ51880.1"/>
    <property type="molecule type" value="Genomic_DNA"/>
</dbReference>
<organism evidence="4 7">
    <name type="scientific">Leptospira adleri</name>
    <dbReference type="NCBI Taxonomy" id="2023186"/>
    <lineage>
        <taxon>Bacteria</taxon>
        <taxon>Pseudomonadati</taxon>
        <taxon>Spirochaetota</taxon>
        <taxon>Spirochaetia</taxon>
        <taxon>Leptospirales</taxon>
        <taxon>Leptospiraceae</taxon>
        <taxon>Leptospira</taxon>
    </lineage>
</organism>
<dbReference type="Pfam" id="PF12796">
    <property type="entry name" value="Ank_2"/>
    <property type="match status" value="1"/>
</dbReference>
<proteinExistence type="predicted"/>
<dbReference type="Gene3D" id="1.25.40.20">
    <property type="entry name" value="Ankyrin repeat-containing domain"/>
    <property type="match status" value="2"/>
</dbReference>
<dbReference type="SMART" id="SM00248">
    <property type="entry name" value="ANK"/>
    <property type="match status" value="5"/>
</dbReference>
<protein>
    <submittedName>
        <fullName evidence="4">Uncharacterized protein</fullName>
    </submittedName>
</protein>
<accession>A0A2M9YK59</accession>
<gene>
    <name evidence="5" type="ORF">CH376_19870</name>
    <name evidence="4" type="ORF">CH380_17605</name>
</gene>
<name>A0A2M9YK59_9LEPT</name>
<dbReference type="PROSITE" id="PS50088">
    <property type="entry name" value="ANK_REPEAT"/>
    <property type="match status" value="1"/>
</dbReference>
<evidence type="ECO:0000313" key="7">
    <source>
        <dbReference type="Proteomes" id="UP000232188"/>
    </source>
</evidence>
<dbReference type="AlphaFoldDB" id="A0A2M9YK59"/>
<evidence type="ECO:0000313" key="5">
    <source>
        <dbReference type="EMBL" id="PJZ60177.1"/>
    </source>
</evidence>
<evidence type="ECO:0000256" key="3">
    <source>
        <dbReference type="PROSITE-ProRule" id="PRU00023"/>
    </source>
</evidence>
<dbReference type="EMBL" id="NPDU01000074">
    <property type="protein sequence ID" value="PJZ60177.1"/>
    <property type="molecule type" value="Genomic_DNA"/>
</dbReference>